<dbReference type="InterPro" id="IPR007410">
    <property type="entry name" value="LpqE-like"/>
</dbReference>
<sequence length="137" mass="14550">MVAVFLSAFLLAACTPKQGLTLHDAWARPGLKDGNSAVYFEVQNPLAEEDLLLKAECTAAASTELHISMMDASGNMMMQPQENVPIPAQGQVSFKPGGLHVMLIGLTQDLNAGDTLALTLTFQNAGTLQLEVPVKTP</sequence>
<dbReference type="InterPro" id="IPR036182">
    <property type="entry name" value="PCuAC_sf"/>
</dbReference>
<reference evidence="1 2" key="1">
    <citation type="submission" date="2015-07" db="EMBL/GenBank/DDBJ databases">
        <title>Genome sequence of Levilinea saccharolytica DSM 16555.</title>
        <authorList>
            <person name="Hemp J."/>
            <person name="Ward L.M."/>
            <person name="Pace L.A."/>
            <person name="Fischer W.W."/>
        </authorList>
    </citation>
    <scope>NUCLEOTIDE SEQUENCE [LARGE SCALE GENOMIC DNA]</scope>
    <source>
        <strain evidence="1 2">KIBI-1</strain>
    </source>
</reference>
<dbReference type="Proteomes" id="UP000050501">
    <property type="component" value="Unassembled WGS sequence"/>
</dbReference>
<dbReference type="STRING" id="229921.ADN01_14505"/>
<dbReference type="EMBL" id="LGCM01000052">
    <property type="protein sequence ID" value="KPL79253.1"/>
    <property type="molecule type" value="Genomic_DNA"/>
</dbReference>
<name>A0A0P6YBF3_9CHLR</name>
<evidence type="ECO:0008006" key="3">
    <source>
        <dbReference type="Google" id="ProtNLM"/>
    </source>
</evidence>
<protein>
    <recommendedName>
        <fullName evidence="3">Copper chaperone PCu(A)C</fullName>
    </recommendedName>
</protein>
<comment type="caution">
    <text evidence="1">The sequence shown here is derived from an EMBL/GenBank/DDBJ whole genome shotgun (WGS) entry which is preliminary data.</text>
</comment>
<dbReference type="InterPro" id="IPR058248">
    <property type="entry name" value="Lxx211020-like"/>
</dbReference>
<evidence type="ECO:0000313" key="1">
    <source>
        <dbReference type="EMBL" id="KPL79253.1"/>
    </source>
</evidence>
<dbReference type="PATRIC" id="fig|229921.5.peg.3371"/>
<accession>A0A0P6YBF3</accession>
<evidence type="ECO:0000313" key="2">
    <source>
        <dbReference type="Proteomes" id="UP000050501"/>
    </source>
</evidence>
<organism evidence="1 2">
    <name type="scientific">Levilinea saccharolytica</name>
    <dbReference type="NCBI Taxonomy" id="229921"/>
    <lineage>
        <taxon>Bacteria</taxon>
        <taxon>Bacillati</taxon>
        <taxon>Chloroflexota</taxon>
        <taxon>Anaerolineae</taxon>
        <taxon>Anaerolineales</taxon>
        <taxon>Anaerolineaceae</taxon>
        <taxon>Levilinea</taxon>
    </lineage>
</organism>
<gene>
    <name evidence="1" type="ORF">ADN01_14505</name>
</gene>
<dbReference type="SUPFAM" id="SSF110087">
    <property type="entry name" value="DR1885-like metal-binding protein"/>
    <property type="match status" value="1"/>
</dbReference>
<dbReference type="PANTHER" id="PTHR36302">
    <property type="entry name" value="BLR7088 PROTEIN"/>
    <property type="match status" value="1"/>
</dbReference>
<dbReference type="Gene3D" id="2.60.40.1890">
    <property type="entry name" value="PCu(A)C copper chaperone"/>
    <property type="match status" value="1"/>
</dbReference>
<dbReference type="Pfam" id="PF04314">
    <property type="entry name" value="PCuAC"/>
    <property type="match status" value="1"/>
</dbReference>
<keyword evidence="2" id="KW-1185">Reference proteome</keyword>
<proteinExistence type="predicted"/>
<dbReference type="AlphaFoldDB" id="A0A0P6YBF3"/>
<dbReference type="PANTHER" id="PTHR36302:SF1">
    <property type="entry name" value="COPPER CHAPERONE PCU(A)C"/>
    <property type="match status" value="1"/>
</dbReference>